<proteinExistence type="predicted"/>
<dbReference type="EMBL" id="JXWY01000107">
    <property type="protein sequence ID" value="KIX90037.1"/>
    <property type="molecule type" value="Genomic_DNA"/>
</dbReference>
<dbReference type="Proteomes" id="UP000032366">
    <property type="component" value="Unassembled WGS sequence"/>
</dbReference>
<gene>
    <name evidence="2" type="ORF">NCTC13832_00784</name>
    <name evidence="1" type="ORF">TP70_09970</name>
</gene>
<dbReference type="RefSeq" id="WP_044361371.1">
    <property type="nucleotide sequence ID" value="NZ_JXWY01000107.1"/>
</dbReference>
<evidence type="ECO:0000313" key="2">
    <source>
        <dbReference type="EMBL" id="SUM57115.1"/>
    </source>
</evidence>
<dbReference type="EMBL" id="UHDT01000001">
    <property type="protein sequence ID" value="SUM57115.1"/>
    <property type="molecule type" value="Genomic_DNA"/>
</dbReference>
<dbReference type="OrthoDB" id="2417990at2"/>
<dbReference type="STRING" id="569857.TP70_09970"/>
<protein>
    <submittedName>
        <fullName evidence="2">Radical activating enzyme protein</fullName>
    </submittedName>
</protein>
<dbReference type="Proteomes" id="UP000254100">
    <property type="component" value="Unassembled WGS sequence"/>
</dbReference>
<keyword evidence="3" id="KW-1185">Reference proteome</keyword>
<accession>A0A0D6XN33</accession>
<evidence type="ECO:0000313" key="1">
    <source>
        <dbReference type="EMBL" id="KIX90037.1"/>
    </source>
</evidence>
<reference evidence="2 4" key="2">
    <citation type="submission" date="2018-06" db="EMBL/GenBank/DDBJ databases">
        <authorList>
            <consortium name="Pathogen Informatics"/>
            <person name="Doyle S."/>
        </authorList>
    </citation>
    <scope>NUCLEOTIDE SEQUENCE [LARGE SCALE GENOMIC DNA]</scope>
    <source>
        <strain evidence="2 4">NCTC13832</strain>
    </source>
</reference>
<sequence length="176" mass="19463">MKISNKITELVGNKVLNIEKVTNKSALPLTTEEVAARRKQAETIVKKKALLSSGATVVPIPGFDFGVDMKLMKDVIEDINKVYGLDHKQVNKMSDDMRNRIVMAAGIQGTQLIGKKVSSGLLKVFVRDVAKRTAAKQTRWFPIVGQAVSASLSYYFMTKVGKEHIQKCENVVKSLL</sequence>
<dbReference type="AlphaFoldDB" id="A0A0D6XN33"/>
<reference evidence="1 3" key="1">
    <citation type="submission" date="2015-01" db="EMBL/GenBank/DDBJ databases">
        <authorList>
            <person name="Guo J."/>
        </authorList>
    </citation>
    <scope>NUCLEOTIDE SEQUENCE [LARGE SCALE GENOMIC DNA]</scope>
    <source>
        <strain evidence="1 3">DSM 22147</strain>
    </source>
</reference>
<evidence type="ECO:0000313" key="4">
    <source>
        <dbReference type="Proteomes" id="UP000254100"/>
    </source>
</evidence>
<organism evidence="2 4">
    <name type="scientific">Staphylococcus microti</name>
    <dbReference type="NCBI Taxonomy" id="569857"/>
    <lineage>
        <taxon>Bacteria</taxon>
        <taxon>Bacillati</taxon>
        <taxon>Bacillota</taxon>
        <taxon>Bacilli</taxon>
        <taxon>Bacillales</taxon>
        <taxon>Staphylococcaceae</taxon>
        <taxon>Staphylococcus</taxon>
    </lineage>
</organism>
<name>A0A0D6XN33_9STAP</name>
<evidence type="ECO:0000313" key="3">
    <source>
        <dbReference type="Proteomes" id="UP000032366"/>
    </source>
</evidence>